<gene>
    <name evidence="2" type="ORF">Glove_122g90</name>
</gene>
<proteinExistence type="predicted"/>
<accession>A0A397J947</accession>
<feature type="coiled-coil region" evidence="1">
    <location>
        <begin position="7"/>
        <end position="47"/>
    </location>
</feature>
<sequence>MARIVELEQLAKENDTKLRDEQTAKENAELKARVAKLEQKQLQNDEEKNNFIIKS</sequence>
<evidence type="ECO:0000256" key="1">
    <source>
        <dbReference type="SAM" id="Coils"/>
    </source>
</evidence>
<protein>
    <submittedName>
        <fullName evidence="2">Uncharacterized protein</fullName>
    </submittedName>
</protein>
<comment type="caution">
    <text evidence="2">The sequence shown here is derived from an EMBL/GenBank/DDBJ whole genome shotgun (WGS) entry which is preliminary data.</text>
</comment>
<evidence type="ECO:0000313" key="3">
    <source>
        <dbReference type="Proteomes" id="UP000266861"/>
    </source>
</evidence>
<name>A0A397J947_9GLOM</name>
<evidence type="ECO:0000313" key="2">
    <source>
        <dbReference type="EMBL" id="RHZ81300.1"/>
    </source>
</evidence>
<keyword evidence="1" id="KW-0175">Coiled coil</keyword>
<dbReference type="Proteomes" id="UP000266861">
    <property type="component" value="Unassembled WGS sequence"/>
</dbReference>
<dbReference type="AlphaFoldDB" id="A0A397J947"/>
<dbReference type="EMBL" id="PQFF01000114">
    <property type="protein sequence ID" value="RHZ81300.1"/>
    <property type="molecule type" value="Genomic_DNA"/>
</dbReference>
<reference evidence="2 3" key="1">
    <citation type="submission" date="2018-08" db="EMBL/GenBank/DDBJ databases">
        <title>Genome and evolution of the arbuscular mycorrhizal fungus Diversispora epigaea (formerly Glomus versiforme) and its bacterial endosymbionts.</title>
        <authorList>
            <person name="Sun X."/>
            <person name="Fei Z."/>
            <person name="Harrison M."/>
        </authorList>
    </citation>
    <scope>NUCLEOTIDE SEQUENCE [LARGE SCALE GENOMIC DNA]</scope>
    <source>
        <strain evidence="2 3">IT104</strain>
    </source>
</reference>
<organism evidence="2 3">
    <name type="scientific">Diversispora epigaea</name>
    <dbReference type="NCBI Taxonomy" id="1348612"/>
    <lineage>
        <taxon>Eukaryota</taxon>
        <taxon>Fungi</taxon>
        <taxon>Fungi incertae sedis</taxon>
        <taxon>Mucoromycota</taxon>
        <taxon>Glomeromycotina</taxon>
        <taxon>Glomeromycetes</taxon>
        <taxon>Diversisporales</taxon>
        <taxon>Diversisporaceae</taxon>
        <taxon>Diversispora</taxon>
    </lineage>
</organism>
<dbReference type="OrthoDB" id="2444711at2759"/>
<keyword evidence="3" id="KW-1185">Reference proteome</keyword>